<evidence type="ECO:0000256" key="1">
    <source>
        <dbReference type="SAM" id="Phobius"/>
    </source>
</evidence>
<sequence length="291" mass="33570">MNMITFSVIIPTYHEWDRLQLCLNSLEAQSFNLDDFEIIVVNNDPEDFPPKNLRLPYNCILLKEEKVGSYAARNTAIKASKGKILAFTDSDCICDKDWLSNAFMRLRDSNKRLAGHVELFFESKNISSIELFEKAFSFDQKFNAERGTSVTANMITWKSSFERVGLFDESLLSGGDIDWGWRAHRNGLDVEYARDVLVNHPARSNMKMMLKKKRRVAGGEILIEKNSFILTFLKIIIIGFLPPFSLKKLFKIKNMTFFQKIKAGYVAYFLKIYGTIFKLGILFNLTDHQRA</sequence>
<accession>A0ABS9UZT2</accession>
<comment type="caution">
    <text evidence="3">The sequence shown here is derived from an EMBL/GenBank/DDBJ whole genome shotgun (WGS) entry which is preliminary data.</text>
</comment>
<dbReference type="SUPFAM" id="SSF53448">
    <property type="entry name" value="Nucleotide-diphospho-sugar transferases"/>
    <property type="match status" value="1"/>
</dbReference>
<dbReference type="InterPro" id="IPR001173">
    <property type="entry name" value="Glyco_trans_2-like"/>
</dbReference>
<feature type="domain" description="Glycosyltransferase 2-like" evidence="2">
    <location>
        <begin position="7"/>
        <end position="112"/>
    </location>
</feature>
<keyword evidence="1" id="KW-0472">Membrane</keyword>
<gene>
    <name evidence="3" type="ORF">MM239_09800</name>
</gene>
<dbReference type="Gene3D" id="3.90.550.10">
    <property type="entry name" value="Spore Coat Polysaccharide Biosynthesis Protein SpsA, Chain A"/>
    <property type="match status" value="1"/>
</dbReference>
<evidence type="ECO:0000313" key="4">
    <source>
        <dbReference type="Proteomes" id="UP001165489"/>
    </source>
</evidence>
<keyword evidence="1" id="KW-0812">Transmembrane</keyword>
<name>A0ABS9UZT2_9BACT</name>
<dbReference type="InterPro" id="IPR050834">
    <property type="entry name" value="Glycosyltransf_2"/>
</dbReference>
<dbReference type="InterPro" id="IPR029044">
    <property type="entry name" value="Nucleotide-diphossugar_trans"/>
</dbReference>
<evidence type="ECO:0000313" key="3">
    <source>
        <dbReference type="EMBL" id="MCH7409687.1"/>
    </source>
</evidence>
<dbReference type="PANTHER" id="PTHR43685:SF2">
    <property type="entry name" value="GLYCOSYLTRANSFERASE 2-LIKE DOMAIN-CONTAINING PROTEIN"/>
    <property type="match status" value="1"/>
</dbReference>
<protein>
    <submittedName>
        <fullName evidence="3">Glycosyltransferase</fullName>
        <ecNumber evidence="3">2.4.-.-</ecNumber>
    </submittedName>
</protein>
<organism evidence="3 4">
    <name type="scientific">Belliella filtrata</name>
    <dbReference type="NCBI Taxonomy" id="2923435"/>
    <lineage>
        <taxon>Bacteria</taxon>
        <taxon>Pseudomonadati</taxon>
        <taxon>Bacteroidota</taxon>
        <taxon>Cytophagia</taxon>
        <taxon>Cytophagales</taxon>
        <taxon>Cyclobacteriaceae</taxon>
        <taxon>Belliella</taxon>
    </lineage>
</organism>
<reference evidence="3" key="1">
    <citation type="submission" date="2022-03" db="EMBL/GenBank/DDBJ databases">
        <title>De novo assembled genomes of Belliella spp. (Cyclobacteriaceae) strains.</title>
        <authorList>
            <person name="Szabo A."/>
            <person name="Korponai K."/>
            <person name="Felfoldi T."/>
        </authorList>
    </citation>
    <scope>NUCLEOTIDE SEQUENCE</scope>
    <source>
        <strain evidence="3">DSM 111904</strain>
    </source>
</reference>
<dbReference type="RefSeq" id="WP_241348007.1">
    <property type="nucleotide sequence ID" value="NZ_JAKZGP010000021.1"/>
</dbReference>
<keyword evidence="4" id="KW-1185">Reference proteome</keyword>
<dbReference type="GO" id="GO:0016757">
    <property type="term" value="F:glycosyltransferase activity"/>
    <property type="evidence" value="ECO:0007669"/>
    <property type="project" value="UniProtKB-KW"/>
</dbReference>
<dbReference type="PANTHER" id="PTHR43685">
    <property type="entry name" value="GLYCOSYLTRANSFERASE"/>
    <property type="match status" value="1"/>
</dbReference>
<proteinExistence type="predicted"/>
<dbReference type="Proteomes" id="UP001165489">
    <property type="component" value="Unassembled WGS sequence"/>
</dbReference>
<dbReference type="Pfam" id="PF00535">
    <property type="entry name" value="Glycos_transf_2"/>
    <property type="match status" value="1"/>
</dbReference>
<dbReference type="EC" id="2.4.-.-" evidence="3"/>
<keyword evidence="3" id="KW-0808">Transferase</keyword>
<feature type="transmembrane region" description="Helical" evidence="1">
    <location>
        <begin position="227"/>
        <end position="244"/>
    </location>
</feature>
<feature type="transmembrane region" description="Helical" evidence="1">
    <location>
        <begin position="265"/>
        <end position="285"/>
    </location>
</feature>
<keyword evidence="1" id="KW-1133">Transmembrane helix</keyword>
<dbReference type="EMBL" id="JAKZGP010000021">
    <property type="protein sequence ID" value="MCH7409687.1"/>
    <property type="molecule type" value="Genomic_DNA"/>
</dbReference>
<keyword evidence="3" id="KW-0328">Glycosyltransferase</keyword>
<evidence type="ECO:0000259" key="2">
    <source>
        <dbReference type="Pfam" id="PF00535"/>
    </source>
</evidence>